<evidence type="ECO:0000256" key="6">
    <source>
        <dbReference type="ARBA" id="ARBA00022692"/>
    </source>
</evidence>
<dbReference type="InterPro" id="IPR052168">
    <property type="entry name" value="Cytochrome_b561_oxidase"/>
</dbReference>
<evidence type="ECO:0000313" key="16">
    <source>
        <dbReference type="Proteomes" id="UP000192872"/>
    </source>
</evidence>
<comment type="cofactor">
    <cofactor evidence="1">
        <name>heme b</name>
        <dbReference type="ChEBI" id="CHEBI:60344"/>
    </cofactor>
</comment>
<dbReference type="GO" id="GO:0020037">
    <property type="term" value="F:heme binding"/>
    <property type="evidence" value="ECO:0007669"/>
    <property type="project" value="TreeGrafter"/>
</dbReference>
<sequence length="150" mass="16443">MNNLPEGPLQDTLFNYHKSFGQLIWFIAVLRIANRWIDGAPVPVPTLTAFERQASHVVHILLYVLIFVLPILGYLGTGAYPAPLTFFFFDMPNIVPAFMKNEATSGNLLFAHKVAGITLTVLVSLHIAAALFHALIKKDGVLARMTGNAG</sequence>
<organism evidence="15 16">
    <name type="scientific">Candidatus Raskinella chloraquaticus</name>
    <dbReference type="NCBI Taxonomy" id="1951219"/>
    <lineage>
        <taxon>Bacteria</taxon>
        <taxon>Pseudomonadati</taxon>
        <taxon>Pseudomonadota</taxon>
        <taxon>Alphaproteobacteria</taxon>
        <taxon>Hyphomicrobiales</taxon>
        <taxon>Phreatobacteraceae</taxon>
        <taxon>Candidatus Raskinella</taxon>
    </lineage>
</organism>
<evidence type="ECO:0000256" key="7">
    <source>
        <dbReference type="ARBA" id="ARBA00022723"/>
    </source>
</evidence>
<name>A0A1W9HXH6_9HYPH</name>
<feature type="transmembrane region" description="Helical" evidence="13">
    <location>
        <begin position="57"/>
        <end position="76"/>
    </location>
</feature>
<evidence type="ECO:0000256" key="5">
    <source>
        <dbReference type="ARBA" id="ARBA00022617"/>
    </source>
</evidence>
<evidence type="ECO:0000256" key="8">
    <source>
        <dbReference type="ARBA" id="ARBA00022982"/>
    </source>
</evidence>
<keyword evidence="6 13" id="KW-0812">Transmembrane</keyword>
<evidence type="ECO:0000313" key="15">
    <source>
        <dbReference type="EMBL" id="OQW51971.1"/>
    </source>
</evidence>
<keyword evidence="3" id="KW-0813">Transport</keyword>
<evidence type="ECO:0000256" key="1">
    <source>
        <dbReference type="ARBA" id="ARBA00001970"/>
    </source>
</evidence>
<evidence type="ECO:0000256" key="11">
    <source>
        <dbReference type="ARBA" id="ARBA00023136"/>
    </source>
</evidence>
<gene>
    <name evidence="15" type="ORF">A4S15_09000</name>
</gene>
<dbReference type="SUPFAM" id="SSF81342">
    <property type="entry name" value="Transmembrane di-heme cytochromes"/>
    <property type="match status" value="1"/>
</dbReference>
<comment type="similarity">
    <text evidence="12">Belongs to the cytochrome b561 family.</text>
</comment>
<dbReference type="PANTHER" id="PTHR30529">
    <property type="entry name" value="CYTOCHROME B561"/>
    <property type="match status" value="1"/>
</dbReference>
<keyword evidence="9 13" id="KW-1133">Transmembrane helix</keyword>
<dbReference type="GO" id="GO:0022904">
    <property type="term" value="P:respiratory electron transport chain"/>
    <property type="evidence" value="ECO:0007669"/>
    <property type="project" value="InterPro"/>
</dbReference>
<keyword evidence="11 13" id="KW-0472">Membrane</keyword>
<evidence type="ECO:0000256" key="4">
    <source>
        <dbReference type="ARBA" id="ARBA00022475"/>
    </source>
</evidence>
<feature type="domain" description="Cytochrome b561 bacterial/Ni-hydrogenase" evidence="14">
    <location>
        <begin position="5"/>
        <end position="147"/>
    </location>
</feature>
<evidence type="ECO:0000256" key="13">
    <source>
        <dbReference type="SAM" id="Phobius"/>
    </source>
</evidence>
<protein>
    <recommendedName>
        <fullName evidence="14">Cytochrome b561 bacterial/Ni-hydrogenase domain-containing protein</fullName>
    </recommendedName>
</protein>
<keyword evidence="7" id="KW-0479">Metal-binding</keyword>
<keyword evidence="5" id="KW-0349">Heme</keyword>
<feature type="transmembrane region" description="Helical" evidence="13">
    <location>
        <begin position="20"/>
        <end position="37"/>
    </location>
</feature>
<evidence type="ECO:0000256" key="12">
    <source>
        <dbReference type="ARBA" id="ARBA00037975"/>
    </source>
</evidence>
<dbReference type="AlphaFoldDB" id="A0A1W9HXH6"/>
<keyword evidence="4" id="KW-1003">Cell membrane</keyword>
<dbReference type="Proteomes" id="UP000192872">
    <property type="component" value="Unassembled WGS sequence"/>
</dbReference>
<keyword evidence="10" id="KW-0408">Iron</keyword>
<evidence type="ECO:0000256" key="3">
    <source>
        <dbReference type="ARBA" id="ARBA00022448"/>
    </source>
</evidence>
<dbReference type="PANTHER" id="PTHR30529:SF1">
    <property type="entry name" value="CYTOCHROME B561 HOMOLOG 2"/>
    <property type="match status" value="1"/>
</dbReference>
<dbReference type="Pfam" id="PF01292">
    <property type="entry name" value="Ni_hydr_CYTB"/>
    <property type="match status" value="1"/>
</dbReference>
<reference evidence="15 16" key="1">
    <citation type="journal article" date="2017" name="Water Res.">
        <title>Comammox in drinking water systems.</title>
        <authorList>
            <person name="Wang Y."/>
            <person name="Ma L."/>
            <person name="Mao Y."/>
            <person name="Jiang X."/>
            <person name="Xia Y."/>
            <person name="Yu K."/>
            <person name="Li B."/>
            <person name="Zhang T."/>
        </authorList>
    </citation>
    <scope>NUCLEOTIDE SEQUENCE [LARGE SCALE GENOMIC DNA]</scope>
    <source>
        <strain evidence="15">SG_bin8</strain>
    </source>
</reference>
<proteinExistence type="inferred from homology"/>
<dbReference type="InterPro" id="IPR016174">
    <property type="entry name" value="Di-haem_cyt_TM"/>
</dbReference>
<dbReference type="GO" id="GO:0009055">
    <property type="term" value="F:electron transfer activity"/>
    <property type="evidence" value="ECO:0007669"/>
    <property type="project" value="InterPro"/>
</dbReference>
<dbReference type="GO" id="GO:0046872">
    <property type="term" value="F:metal ion binding"/>
    <property type="evidence" value="ECO:0007669"/>
    <property type="project" value="UniProtKB-KW"/>
</dbReference>
<feature type="transmembrane region" description="Helical" evidence="13">
    <location>
        <begin position="114"/>
        <end position="136"/>
    </location>
</feature>
<keyword evidence="8" id="KW-0249">Electron transport</keyword>
<evidence type="ECO:0000259" key="14">
    <source>
        <dbReference type="Pfam" id="PF01292"/>
    </source>
</evidence>
<dbReference type="GO" id="GO:0005886">
    <property type="term" value="C:plasma membrane"/>
    <property type="evidence" value="ECO:0007669"/>
    <property type="project" value="UniProtKB-SubCell"/>
</dbReference>
<comment type="subcellular location">
    <subcellularLocation>
        <location evidence="2">Cell membrane</location>
        <topology evidence="2">Multi-pass membrane protein</topology>
    </subcellularLocation>
</comment>
<comment type="caution">
    <text evidence="15">The sequence shown here is derived from an EMBL/GenBank/DDBJ whole genome shotgun (WGS) entry which is preliminary data.</text>
</comment>
<evidence type="ECO:0000256" key="2">
    <source>
        <dbReference type="ARBA" id="ARBA00004651"/>
    </source>
</evidence>
<evidence type="ECO:0000256" key="9">
    <source>
        <dbReference type="ARBA" id="ARBA00022989"/>
    </source>
</evidence>
<dbReference type="EMBL" id="LWDL01000016">
    <property type="protein sequence ID" value="OQW51971.1"/>
    <property type="molecule type" value="Genomic_DNA"/>
</dbReference>
<accession>A0A1W9HXH6</accession>
<dbReference type="InterPro" id="IPR011577">
    <property type="entry name" value="Cyt_b561_bac/Ni-Hgenase"/>
</dbReference>
<evidence type="ECO:0000256" key="10">
    <source>
        <dbReference type="ARBA" id="ARBA00023004"/>
    </source>
</evidence>